<feature type="binding site" evidence="12">
    <location>
        <position position="14"/>
    </location>
    <ligand>
        <name>Mg(2+)</name>
        <dbReference type="ChEBI" id="CHEBI:18420"/>
        <label>1</label>
    </ligand>
</feature>
<sequence length="249" mass="28618">MADTRNVLILFDVDGTLTPSRLVIKPEMKAFLAELKKKAVLGIVGGSDYPKMEEQMGGAGFKDMYDYVFPENGLVAYHNGELFSKMSIKDHMGEEKIKVFDNFCLRYLADLDLPKKRGTFIEFRNGLINVCPVGRNCTQEERMEFFEYDKKHQIREKFVAALQKEFPDIGLKYSIGGQISFDVFPIGWDKTFCLGLLDLSKYKEIHFFGDKVYPGGNDYEIYEDKRTAGHKVTSPEDTMSQLKELFFKD</sequence>
<evidence type="ECO:0000256" key="12">
    <source>
        <dbReference type="PIRSR" id="PIRSR605002-3"/>
    </source>
</evidence>
<comment type="pathway">
    <text evidence="2 13">Nucleotide-sugar biosynthesis; GDP-alpha-D-mannose biosynthesis; alpha-D-mannose 1-phosphate from D-fructose 6-phosphate: step 2/2.</text>
</comment>
<dbReference type="PANTHER" id="PTHR10466">
    <property type="entry name" value="PHOSPHOMANNOMUTASE"/>
    <property type="match status" value="1"/>
</dbReference>
<comment type="catalytic activity">
    <reaction evidence="13">
        <text>alpha-D-mannose 1-phosphate = D-mannose 6-phosphate</text>
        <dbReference type="Rhea" id="RHEA:11140"/>
        <dbReference type="ChEBI" id="CHEBI:58409"/>
        <dbReference type="ChEBI" id="CHEBI:58735"/>
        <dbReference type="EC" id="5.4.2.8"/>
    </reaction>
</comment>
<keyword evidence="7 12" id="KW-0479">Metal-binding</keyword>
<dbReference type="GO" id="GO:0046872">
    <property type="term" value="F:metal ion binding"/>
    <property type="evidence" value="ECO:0007669"/>
    <property type="project" value="UniProtKB-KW"/>
</dbReference>
<evidence type="ECO:0000256" key="1">
    <source>
        <dbReference type="ARBA" id="ARBA00004496"/>
    </source>
</evidence>
<feature type="binding site" evidence="11">
    <location>
        <position position="21"/>
    </location>
    <ligand>
        <name>alpha-D-mannose 1-phosphate</name>
        <dbReference type="ChEBI" id="CHEBI:58409"/>
    </ligand>
</feature>
<dbReference type="NCBIfam" id="TIGR01484">
    <property type="entry name" value="HAD-SF-IIB"/>
    <property type="match status" value="1"/>
</dbReference>
<comment type="subunit">
    <text evidence="4 13">Homodimer.</text>
</comment>
<dbReference type="GO" id="GO:0006487">
    <property type="term" value="P:protein N-linked glycosylation"/>
    <property type="evidence" value="ECO:0007669"/>
    <property type="project" value="TreeGrafter"/>
</dbReference>
<dbReference type="InterPro" id="IPR036412">
    <property type="entry name" value="HAD-like_sf"/>
</dbReference>
<dbReference type="GO" id="GO:0009298">
    <property type="term" value="P:GDP-mannose biosynthetic process"/>
    <property type="evidence" value="ECO:0007669"/>
    <property type="project" value="InterPro"/>
</dbReference>
<name>A0AA35SJT3_GEOBA</name>
<evidence type="ECO:0000256" key="6">
    <source>
        <dbReference type="ARBA" id="ARBA00022490"/>
    </source>
</evidence>
<dbReference type="InterPro" id="IPR023214">
    <property type="entry name" value="HAD_sf"/>
</dbReference>
<keyword evidence="8 12" id="KW-0460">Magnesium</keyword>
<feature type="binding site" evidence="11">
    <location>
        <position position="182"/>
    </location>
    <ligand>
        <name>alpha-D-mannose 1-phosphate</name>
        <dbReference type="ChEBI" id="CHEBI:58409"/>
    </ligand>
</feature>
<comment type="similarity">
    <text evidence="3 13">Belongs to the eukaryotic PMM family.</text>
</comment>
<keyword evidence="6 13" id="KW-0963">Cytoplasm</keyword>
<dbReference type="SFLD" id="SFLDF00445">
    <property type="entry name" value="alpha-phosphomannomutase"/>
    <property type="match status" value="1"/>
</dbReference>
<feature type="binding site" evidence="12">
    <location>
        <position position="222"/>
    </location>
    <ligand>
        <name>Mg(2+)</name>
        <dbReference type="ChEBI" id="CHEBI:18420"/>
        <label>1</label>
    </ligand>
</feature>
<evidence type="ECO:0000256" key="11">
    <source>
        <dbReference type="PIRSR" id="PIRSR605002-2"/>
    </source>
</evidence>
<comment type="subcellular location">
    <subcellularLocation>
        <location evidence="1 13">Cytoplasm</location>
    </subcellularLocation>
</comment>
<evidence type="ECO:0000256" key="7">
    <source>
        <dbReference type="ARBA" id="ARBA00022723"/>
    </source>
</evidence>
<dbReference type="Gene3D" id="3.30.1240.20">
    <property type="match status" value="1"/>
</dbReference>
<feature type="binding site" evidence="12">
    <location>
        <position position="227"/>
    </location>
    <ligand>
        <name>Mg(2+)</name>
        <dbReference type="ChEBI" id="CHEBI:18420"/>
        <label>1</label>
    </ligand>
</feature>
<dbReference type="PANTHER" id="PTHR10466:SF0">
    <property type="entry name" value="PHOSPHOMANNOMUTASE"/>
    <property type="match status" value="1"/>
</dbReference>
<comment type="cofactor">
    <cofactor evidence="12">
        <name>Mg(2+)</name>
        <dbReference type="ChEBI" id="CHEBI:18420"/>
    </cofactor>
</comment>
<feature type="binding site" evidence="12">
    <location>
        <position position="210"/>
    </location>
    <ligand>
        <name>Mg(2+)</name>
        <dbReference type="ChEBI" id="CHEBI:18420"/>
        <label>1</label>
    </ligand>
</feature>
<feature type="binding site" evidence="11">
    <location>
        <position position="142"/>
    </location>
    <ligand>
        <name>alpha-D-mannose 1-phosphate</name>
        <dbReference type="ChEBI" id="CHEBI:58409"/>
    </ligand>
</feature>
<dbReference type="Pfam" id="PF03332">
    <property type="entry name" value="PMM"/>
    <property type="match status" value="1"/>
</dbReference>
<evidence type="ECO:0000313" key="15">
    <source>
        <dbReference type="Proteomes" id="UP001174909"/>
    </source>
</evidence>
<evidence type="ECO:0000313" key="14">
    <source>
        <dbReference type="EMBL" id="CAI8031410.1"/>
    </source>
</evidence>
<evidence type="ECO:0000256" key="9">
    <source>
        <dbReference type="ARBA" id="ARBA00023235"/>
    </source>
</evidence>
<accession>A0AA35SJT3</accession>
<dbReference type="GO" id="GO:0005829">
    <property type="term" value="C:cytosol"/>
    <property type="evidence" value="ECO:0007669"/>
    <property type="project" value="TreeGrafter"/>
</dbReference>
<evidence type="ECO:0000256" key="10">
    <source>
        <dbReference type="PIRSR" id="PIRSR605002-1"/>
    </source>
</evidence>
<dbReference type="EC" id="5.4.2.8" evidence="5 13"/>
<dbReference type="Gene3D" id="3.40.50.1000">
    <property type="entry name" value="HAD superfamily/HAD-like"/>
    <property type="match status" value="1"/>
</dbReference>
<feature type="binding site" evidence="11">
    <location>
        <position position="124"/>
    </location>
    <ligand>
        <name>alpha-D-mannose 1-phosphate</name>
        <dbReference type="ChEBI" id="CHEBI:58409"/>
    </ligand>
</feature>
<dbReference type="FunFam" id="3.30.1240.20:FF:000001">
    <property type="entry name" value="Phosphomannomutase"/>
    <property type="match status" value="1"/>
</dbReference>
<feature type="binding site" evidence="11">
    <location>
        <position position="135"/>
    </location>
    <ligand>
        <name>alpha-D-mannose 1-phosphate</name>
        <dbReference type="ChEBI" id="CHEBI:58409"/>
    </ligand>
</feature>
<protein>
    <recommendedName>
        <fullName evidence="5 13">Phosphomannomutase</fullName>
        <ecNumber evidence="5 13">5.4.2.8</ecNumber>
    </recommendedName>
</protein>
<dbReference type="InterPro" id="IPR006379">
    <property type="entry name" value="HAD-SF_hydro_IIB"/>
</dbReference>
<dbReference type="GO" id="GO:0006013">
    <property type="term" value="P:mannose metabolic process"/>
    <property type="evidence" value="ECO:0007669"/>
    <property type="project" value="TreeGrafter"/>
</dbReference>
<comment type="caution">
    <text evidence="14">The sequence shown here is derived from an EMBL/GenBank/DDBJ whole genome shotgun (WGS) entry which is preliminary data.</text>
</comment>
<evidence type="ECO:0000256" key="5">
    <source>
        <dbReference type="ARBA" id="ARBA00012730"/>
    </source>
</evidence>
<proteinExistence type="inferred from homology"/>
<feature type="active site" description="Nucleophile" evidence="10">
    <location>
        <position position="12"/>
    </location>
</feature>
<feature type="binding site" evidence="12">
    <location>
        <position position="224"/>
    </location>
    <ligand>
        <name>Mg(2+)</name>
        <dbReference type="ChEBI" id="CHEBI:18420"/>
        <label>1</label>
    </ligand>
</feature>
<feature type="binding site" evidence="11">
    <location>
        <position position="180"/>
    </location>
    <ligand>
        <name>alpha-D-mannose 1-phosphate</name>
        <dbReference type="ChEBI" id="CHEBI:58409"/>
    </ligand>
</feature>
<feature type="binding site" evidence="12">
    <location>
        <position position="12"/>
    </location>
    <ligand>
        <name>Mg(2+)</name>
        <dbReference type="ChEBI" id="CHEBI:18420"/>
        <label>1</label>
    </ligand>
</feature>
<dbReference type="SFLD" id="SFLDG01143">
    <property type="entry name" value="C2.B.3:_Phosphomannomutase_Lik"/>
    <property type="match status" value="1"/>
</dbReference>
<dbReference type="InterPro" id="IPR043169">
    <property type="entry name" value="PMM_cap"/>
</dbReference>
<dbReference type="SFLD" id="SFLDS00003">
    <property type="entry name" value="Haloacid_Dehalogenase"/>
    <property type="match status" value="1"/>
</dbReference>
<dbReference type="Proteomes" id="UP001174909">
    <property type="component" value="Unassembled WGS sequence"/>
</dbReference>
<dbReference type="InterPro" id="IPR005002">
    <property type="entry name" value="PMM"/>
</dbReference>
<evidence type="ECO:0000256" key="2">
    <source>
        <dbReference type="ARBA" id="ARBA00004699"/>
    </source>
</evidence>
<evidence type="ECO:0000256" key="13">
    <source>
        <dbReference type="RuleBase" id="RU361118"/>
    </source>
</evidence>
<dbReference type="SFLD" id="SFLDG01140">
    <property type="entry name" value="C2.B:_Phosphomannomutase_and_P"/>
    <property type="match status" value="1"/>
</dbReference>
<dbReference type="GO" id="GO:0004615">
    <property type="term" value="F:phosphomannomutase activity"/>
    <property type="evidence" value="ECO:0007669"/>
    <property type="project" value="UniProtKB-EC"/>
</dbReference>
<gene>
    <name evidence="14" type="ORF">GBAR_LOCUS17831</name>
</gene>
<evidence type="ECO:0000256" key="3">
    <source>
        <dbReference type="ARBA" id="ARBA00009736"/>
    </source>
</evidence>
<keyword evidence="9 13" id="KW-0413">Isomerase</keyword>
<keyword evidence="15" id="KW-1185">Reference proteome</keyword>
<feature type="active site" description="Proton donor/acceptor" evidence="10">
    <location>
        <position position="14"/>
    </location>
</feature>
<evidence type="ECO:0000256" key="4">
    <source>
        <dbReference type="ARBA" id="ARBA00011738"/>
    </source>
</evidence>
<dbReference type="SUPFAM" id="SSF56784">
    <property type="entry name" value="HAD-like"/>
    <property type="match status" value="1"/>
</dbReference>
<organism evidence="14 15">
    <name type="scientific">Geodia barretti</name>
    <name type="common">Barrett's horny sponge</name>
    <dbReference type="NCBI Taxonomy" id="519541"/>
    <lineage>
        <taxon>Eukaryota</taxon>
        <taxon>Metazoa</taxon>
        <taxon>Porifera</taxon>
        <taxon>Demospongiae</taxon>
        <taxon>Heteroscleromorpha</taxon>
        <taxon>Tetractinellida</taxon>
        <taxon>Astrophorina</taxon>
        <taxon>Geodiidae</taxon>
        <taxon>Geodia</taxon>
    </lineage>
</organism>
<comment type="function">
    <text evidence="13">Involved in the synthesis of the GDP-mannose and dolichol-phosphate-mannose required for a number of critical mannosyl transfer reactions.</text>
</comment>
<dbReference type="CDD" id="cd02585">
    <property type="entry name" value="HAD_PMM"/>
    <property type="match status" value="1"/>
</dbReference>
<dbReference type="AlphaFoldDB" id="A0AA35SJT3"/>
<reference evidence="14" key="1">
    <citation type="submission" date="2023-03" db="EMBL/GenBank/DDBJ databases">
        <authorList>
            <person name="Steffen K."/>
            <person name="Cardenas P."/>
        </authorList>
    </citation>
    <scope>NUCLEOTIDE SEQUENCE</scope>
</reference>
<dbReference type="EMBL" id="CASHTH010002534">
    <property type="protein sequence ID" value="CAI8031410.1"/>
    <property type="molecule type" value="Genomic_DNA"/>
</dbReference>
<evidence type="ECO:0000256" key="8">
    <source>
        <dbReference type="ARBA" id="ARBA00022842"/>
    </source>
</evidence>